<dbReference type="InterPro" id="IPR037151">
    <property type="entry name" value="AlkB-like_sf"/>
</dbReference>
<evidence type="ECO:0000313" key="4">
    <source>
        <dbReference type="Proteomes" id="UP001302321"/>
    </source>
</evidence>
<dbReference type="EMBL" id="MU866128">
    <property type="protein sequence ID" value="KAK4178904.1"/>
    <property type="molecule type" value="Genomic_DNA"/>
</dbReference>
<dbReference type="GO" id="GO:0051747">
    <property type="term" value="F:cytosine C-5 DNA demethylase activity"/>
    <property type="evidence" value="ECO:0007669"/>
    <property type="project" value="TreeGrafter"/>
</dbReference>
<reference evidence="3" key="2">
    <citation type="submission" date="2023-05" db="EMBL/GenBank/DDBJ databases">
        <authorList>
            <consortium name="Lawrence Berkeley National Laboratory"/>
            <person name="Steindorff A."/>
            <person name="Hensen N."/>
            <person name="Bonometti L."/>
            <person name="Westerberg I."/>
            <person name="Brannstrom I.O."/>
            <person name="Guillou S."/>
            <person name="Cros-Aarteil S."/>
            <person name="Calhoun S."/>
            <person name="Haridas S."/>
            <person name="Kuo A."/>
            <person name="Mondo S."/>
            <person name="Pangilinan J."/>
            <person name="Riley R."/>
            <person name="Labutti K."/>
            <person name="Andreopoulos B."/>
            <person name="Lipzen A."/>
            <person name="Chen C."/>
            <person name="Yanf M."/>
            <person name="Daum C."/>
            <person name="Ng V."/>
            <person name="Clum A."/>
            <person name="Ohm R."/>
            <person name="Martin F."/>
            <person name="Silar P."/>
            <person name="Natvig D."/>
            <person name="Lalanne C."/>
            <person name="Gautier V."/>
            <person name="Ament-Velasquez S.L."/>
            <person name="Kruys A."/>
            <person name="Hutchinson M.I."/>
            <person name="Powell A.J."/>
            <person name="Barry K."/>
            <person name="Miller A.N."/>
            <person name="Grigoriev I.V."/>
            <person name="Debuchy R."/>
            <person name="Gladieux P."/>
            <person name="Thoren M.H."/>
            <person name="Johannesson H."/>
        </authorList>
    </citation>
    <scope>NUCLEOTIDE SEQUENCE</scope>
    <source>
        <strain evidence="3">CBS 892.96</strain>
    </source>
</reference>
<comment type="caution">
    <text evidence="3">The sequence shown here is derived from an EMBL/GenBank/DDBJ whole genome shotgun (WGS) entry which is preliminary data.</text>
</comment>
<feature type="domain" description="Alpha-ketoglutarate-dependent dioxygenase AlkB-like" evidence="2">
    <location>
        <begin position="697"/>
        <end position="847"/>
    </location>
</feature>
<dbReference type="PANTHER" id="PTHR31573:SF4">
    <property type="entry name" value="FE2OG DIOXYGENASE DOMAIN-CONTAINING PROTEIN"/>
    <property type="match status" value="1"/>
</dbReference>
<reference evidence="3" key="1">
    <citation type="journal article" date="2023" name="Mol. Phylogenet. Evol.">
        <title>Genome-scale phylogeny and comparative genomics of the fungal order Sordariales.</title>
        <authorList>
            <person name="Hensen N."/>
            <person name="Bonometti L."/>
            <person name="Westerberg I."/>
            <person name="Brannstrom I.O."/>
            <person name="Guillou S."/>
            <person name="Cros-Aarteil S."/>
            <person name="Calhoun S."/>
            <person name="Haridas S."/>
            <person name="Kuo A."/>
            <person name="Mondo S."/>
            <person name="Pangilinan J."/>
            <person name="Riley R."/>
            <person name="LaButti K."/>
            <person name="Andreopoulos B."/>
            <person name="Lipzen A."/>
            <person name="Chen C."/>
            <person name="Yan M."/>
            <person name="Daum C."/>
            <person name="Ng V."/>
            <person name="Clum A."/>
            <person name="Steindorff A."/>
            <person name="Ohm R.A."/>
            <person name="Martin F."/>
            <person name="Silar P."/>
            <person name="Natvig D.O."/>
            <person name="Lalanne C."/>
            <person name="Gautier V."/>
            <person name="Ament-Velasquez S.L."/>
            <person name="Kruys A."/>
            <person name="Hutchinson M.I."/>
            <person name="Powell A.J."/>
            <person name="Barry K."/>
            <person name="Miller A.N."/>
            <person name="Grigoriev I.V."/>
            <person name="Debuchy R."/>
            <person name="Gladieux P."/>
            <person name="Hiltunen Thoren M."/>
            <person name="Johannesson H."/>
        </authorList>
    </citation>
    <scope>NUCLEOTIDE SEQUENCE</scope>
    <source>
        <strain evidence="3">CBS 892.96</strain>
    </source>
</reference>
<dbReference type="GO" id="GO:0008198">
    <property type="term" value="F:ferrous iron binding"/>
    <property type="evidence" value="ECO:0007669"/>
    <property type="project" value="TreeGrafter"/>
</dbReference>
<protein>
    <recommendedName>
        <fullName evidence="2">Alpha-ketoglutarate-dependent dioxygenase AlkB-like domain-containing protein</fullName>
    </recommendedName>
</protein>
<dbReference type="PANTHER" id="PTHR31573">
    <property type="entry name" value="ALPHA-KETOGLUTARATE-DEPENDENT DIOXYGENASE ALKB HOMOLOG 2"/>
    <property type="match status" value="1"/>
</dbReference>
<dbReference type="InterPro" id="IPR027450">
    <property type="entry name" value="AlkB-like"/>
</dbReference>
<dbReference type="Proteomes" id="UP001302321">
    <property type="component" value="Unassembled WGS sequence"/>
</dbReference>
<dbReference type="PROSITE" id="PS51257">
    <property type="entry name" value="PROKAR_LIPOPROTEIN"/>
    <property type="match status" value="1"/>
</dbReference>
<gene>
    <name evidence="3" type="ORF">QBC36DRAFT_181507</name>
</gene>
<proteinExistence type="predicted"/>
<dbReference type="GO" id="GO:0006307">
    <property type="term" value="P:DNA alkylation repair"/>
    <property type="evidence" value="ECO:0007669"/>
    <property type="project" value="TreeGrafter"/>
</dbReference>
<keyword evidence="4" id="KW-1185">Reference proteome</keyword>
<evidence type="ECO:0000256" key="1">
    <source>
        <dbReference type="SAM" id="MobiDB-lite"/>
    </source>
</evidence>
<dbReference type="AlphaFoldDB" id="A0AAN6WBF6"/>
<dbReference type="Pfam" id="PF13532">
    <property type="entry name" value="2OG-FeII_Oxy_2"/>
    <property type="match status" value="1"/>
</dbReference>
<dbReference type="Gene3D" id="2.60.120.590">
    <property type="entry name" value="Alpha-ketoglutarate-dependent dioxygenase AlkB-like"/>
    <property type="match status" value="1"/>
</dbReference>
<dbReference type="SUPFAM" id="SSF51197">
    <property type="entry name" value="Clavaminate synthase-like"/>
    <property type="match status" value="1"/>
</dbReference>
<name>A0AAN6WBF6_9PEZI</name>
<evidence type="ECO:0000259" key="2">
    <source>
        <dbReference type="Pfam" id="PF13532"/>
    </source>
</evidence>
<accession>A0AAN6WBF6</accession>
<evidence type="ECO:0000313" key="3">
    <source>
        <dbReference type="EMBL" id="KAK4178904.1"/>
    </source>
</evidence>
<sequence length="897" mass="100390">MLPLGKHKITPESQESLENIAGPITSPVLSACGRPKRQAAVRAAEKLTSIIDEFGTHDEQIQPRASKRSREEFPEFEDSNTGAEEAVLKRVHTQELSEHQLSDDDGAETDIDADFEYDNVSSYTADTEFEVQPTNSYHPQPNTENPPVDVDSPDFHVTNILASLRAITTHQAYINDPGVRLLITNQAVTYLPLTDQPLVSQPLIDQPWFNPPWFNPPIPIINLPANPFVASPPVVSPPVVNSAAIDYIAAQAFNTDINLPLTVAADKDEASAPIARLAPRGPPPIHSKFRGGICEALPYFKAYKSSCYNTQLVAKGFLIDQEIERGDVFGENVVISTAGGNRVREGTAMVRARDASDNATNVRALKNAYMGGSLIAIIAGEEHPLYPCQPPAAYSVLDWFHITYMWKEKLRTRGSHQFFTVWRIRFEKANLLAPSWWIPIGHEENITPVTCPVRVCIACLQESKEIFTIGWFCLNHDCANYYQISRGQEVDIDSLRYSEAFLNERHPYNGQLPSLMPEIPGIDSNQYGTELHLRGGFVCPRCHHACRRLLWNWLQCEIPGCEFKQAASMSPYPQTELNDEVEAFSKKMESRRRKHRIHDPLVTIWNEAYAVRSSMTNLRGYTVRQFFLTDSTEKIIGSFTIFRSNEHINARVDGPDELFRTLEVEDIGLRRNPAAVVGRKFYSCHTDFLLDKLEGLTRHFQQNFGARYKFGVSVQSKGFADAPPTILKALKRLDWAKSAAVSSATANLPLAEHGLGDDSLTDLAAHNQSFNELLALGYMEEDRINYHDDGEKELGPVVAALSLGSPCTMRFRPKRNRGFETSGTKRGGGRDNHKDILEVEMKHGDMMHAVTPEGKRRFALTARFVDPEKMELQSDKDDATVKGAIPPHAADFAYDGF</sequence>
<feature type="region of interest" description="Disordered" evidence="1">
    <location>
        <begin position="1"/>
        <end position="21"/>
    </location>
</feature>
<dbReference type="InterPro" id="IPR032852">
    <property type="entry name" value="ALKBH2"/>
</dbReference>
<feature type="region of interest" description="Disordered" evidence="1">
    <location>
        <begin position="812"/>
        <end position="832"/>
    </location>
</feature>
<dbReference type="GO" id="GO:0035516">
    <property type="term" value="F:broad specificity oxidative DNA demethylase activity"/>
    <property type="evidence" value="ECO:0007669"/>
    <property type="project" value="TreeGrafter"/>
</dbReference>
<organism evidence="3 4">
    <name type="scientific">Triangularia setosa</name>
    <dbReference type="NCBI Taxonomy" id="2587417"/>
    <lineage>
        <taxon>Eukaryota</taxon>
        <taxon>Fungi</taxon>
        <taxon>Dikarya</taxon>
        <taxon>Ascomycota</taxon>
        <taxon>Pezizomycotina</taxon>
        <taxon>Sordariomycetes</taxon>
        <taxon>Sordariomycetidae</taxon>
        <taxon>Sordariales</taxon>
        <taxon>Podosporaceae</taxon>
        <taxon>Triangularia</taxon>
    </lineage>
</organism>
<feature type="region of interest" description="Disordered" evidence="1">
    <location>
        <begin position="53"/>
        <end position="84"/>
    </location>
</feature>